<dbReference type="RefSeq" id="WP_077343233.1">
    <property type="nucleotide sequence ID" value="NZ_CP019605.1"/>
</dbReference>
<dbReference type="Pfam" id="PF08241">
    <property type="entry name" value="Methyltransf_11"/>
    <property type="match status" value="1"/>
</dbReference>
<dbReference type="InterPro" id="IPR013216">
    <property type="entry name" value="Methyltransf_11"/>
</dbReference>
<name>A0A1Q2CGX0_9ACTN</name>
<dbReference type="PANTHER" id="PTHR45036:SF1">
    <property type="entry name" value="METHYLTRANSFERASE LIKE 7A"/>
    <property type="match status" value="1"/>
</dbReference>
<dbReference type="OrthoDB" id="65624at2"/>
<dbReference type="AlphaFoldDB" id="A0A1Q2CGX0"/>
<dbReference type="Gene3D" id="3.40.50.150">
    <property type="entry name" value="Vaccinia Virus protein VP39"/>
    <property type="match status" value="1"/>
</dbReference>
<dbReference type="Proteomes" id="UP000188324">
    <property type="component" value="Chromosome"/>
</dbReference>
<protein>
    <submittedName>
        <fullName evidence="1">Uncharacterized protein</fullName>
    </submittedName>
</protein>
<dbReference type="GO" id="GO:0008757">
    <property type="term" value="F:S-adenosylmethionine-dependent methyltransferase activity"/>
    <property type="evidence" value="ECO:0007669"/>
    <property type="project" value="InterPro"/>
</dbReference>
<keyword evidence="2" id="KW-1185">Reference proteome</keyword>
<dbReference type="KEGG" id="tfl:RPIT_11255"/>
<dbReference type="CDD" id="cd02440">
    <property type="entry name" value="AdoMet_MTases"/>
    <property type="match status" value="1"/>
</dbReference>
<dbReference type="InterPro" id="IPR052356">
    <property type="entry name" value="Thiol_S-MT"/>
</dbReference>
<dbReference type="EMBL" id="CP019605">
    <property type="protein sequence ID" value="AQP45300.1"/>
    <property type="molecule type" value="Genomic_DNA"/>
</dbReference>
<evidence type="ECO:0000313" key="2">
    <source>
        <dbReference type="Proteomes" id="UP000188324"/>
    </source>
</evidence>
<organism evidence="1 2">
    <name type="scientific">Tessaracoccus flavus</name>
    <dbReference type="NCBI Taxonomy" id="1610493"/>
    <lineage>
        <taxon>Bacteria</taxon>
        <taxon>Bacillati</taxon>
        <taxon>Actinomycetota</taxon>
        <taxon>Actinomycetes</taxon>
        <taxon>Propionibacteriales</taxon>
        <taxon>Propionibacteriaceae</taxon>
        <taxon>Tessaracoccus</taxon>
    </lineage>
</organism>
<dbReference type="PANTHER" id="PTHR45036">
    <property type="entry name" value="METHYLTRANSFERASE LIKE 7B"/>
    <property type="match status" value="1"/>
</dbReference>
<dbReference type="STRING" id="1610493.RPIT_11255"/>
<reference evidence="1 2" key="1">
    <citation type="journal article" date="2016" name="Int. J. Syst. Evol. Microbiol.">
        <title>Tessaracoccus flavus sp. nov., isolated from the drainage system of a lindane-producing factory.</title>
        <authorList>
            <person name="Kumari R."/>
            <person name="Singh P."/>
            <person name="Schumann P."/>
            <person name="Lal R."/>
        </authorList>
    </citation>
    <scope>NUCLEOTIDE SEQUENCE [LARGE SCALE GENOMIC DNA]</scope>
    <source>
        <strain evidence="1 2">RP1T</strain>
    </source>
</reference>
<accession>A0A1Q2CGX0</accession>
<gene>
    <name evidence="1" type="ORF">RPIT_11255</name>
</gene>
<proteinExistence type="predicted"/>
<dbReference type="InterPro" id="IPR029063">
    <property type="entry name" value="SAM-dependent_MTases_sf"/>
</dbReference>
<sequence length="200" mass="22012">MNRRLDHLAASQYDLVSAPLERWILGPQRPWIASRSSGEVLEVGVGTGANFPHYAGDVRLTALELSPGMLAQAKAKAETLGLDVRFIEGDAQELPFEEATFDTVVSTFALCGIPDNRLAIAEMVRVLRPGGSLVLADHVVSTVAPVRWAQRALETITIRTNGEYFTRRQLPIVEEFGMRVVDSDRHQLGAIERLHAVKPC</sequence>
<dbReference type="SUPFAM" id="SSF53335">
    <property type="entry name" value="S-adenosyl-L-methionine-dependent methyltransferases"/>
    <property type="match status" value="1"/>
</dbReference>
<evidence type="ECO:0000313" key="1">
    <source>
        <dbReference type="EMBL" id="AQP45300.1"/>
    </source>
</evidence>